<name>A0A814DZ75_9BILA</name>
<evidence type="ECO:0000313" key="3">
    <source>
        <dbReference type="Proteomes" id="UP000663879"/>
    </source>
</evidence>
<proteinExistence type="predicted"/>
<feature type="region of interest" description="Disordered" evidence="1">
    <location>
        <begin position="75"/>
        <end position="103"/>
    </location>
</feature>
<evidence type="ECO:0000256" key="1">
    <source>
        <dbReference type="SAM" id="MobiDB-lite"/>
    </source>
</evidence>
<gene>
    <name evidence="2" type="ORF">OXX778_LOCUS14522</name>
</gene>
<protein>
    <submittedName>
        <fullName evidence="2">Uncharacterized protein</fullName>
    </submittedName>
</protein>
<dbReference type="Proteomes" id="UP000663879">
    <property type="component" value="Unassembled WGS sequence"/>
</dbReference>
<evidence type="ECO:0000313" key="2">
    <source>
        <dbReference type="EMBL" id="CAF0962452.1"/>
    </source>
</evidence>
<keyword evidence="3" id="KW-1185">Reference proteome</keyword>
<comment type="caution">
    <text evidence="2">The sequence shown here is derived from an EMBL/GenBank/DDBJ whole genome shotgun (WGS) entry which is preliminary data.</text>
</comment>
<sequence length="115" mass="13247">MENLNNLEGFNRISNNIYNPVEALQKEVAARVKYYRAVQGHKADPREKLYVTKDGKFGSYKEFYLSEDIIGVAQQNISSSDEDENVSEESSDQDTDESLTQMMKMKTLYNHLNNL</sequence>
<dbReference type="AlphaFoldDB" id="A0A814DZ75"/>
<organism evidence="2 3">
    <name type="scientific">Brachionus calyciflorus</name>
    <dbReference type="NCBI Taxonomy" id="104777"/>
    <lineage>
        <taxon>Eukaryota</taxon>
        <taxon>Metazoa</taxon>
        <taxon>Spiralia</taxon>
        <taxon>Gnathifera</taxon>
        <taxon>Rotifera</taxon>
        <taxon>Eurotatoria</taxon>
        <taxon>Monogononta</taxon>
        <taxon>Pseudotrocha</taxon>
        <taxon>Ploima</taxon>
        <taxon>Brachionidae</taxon>
        <taxon>Brachionus</taxon>
    </lineage>
</organism>
<dbReference type="EMBL" id="CAJNOC010003004">
    <property type="protein sequence ID" value="CAF0962452.1"/>
    <property type="molecule type" value="Genomic_DNA"/>
</dbReference>
<feature type="compositionally biased region" description="Acidic residues" evidence="1">
    <location>
        <begin position="80"/>
        <end position="97"/>
    </location>
</feature>
<reference evidence="2" key="1">
    <citation type="submission" date="2021-02" db="EMBL/GenBank/DDBJ databases">
        <authorList>
            <person name="Nowell W R."/>
        </authorList>
    </citation>
    <scope>NUCLEOTIDE SEQUENCE</scope>
    <source>
        <strain evidence="2">Ploen Becks lab</strain>
    </source>
</reference>
<accession>A0A814DZ75</accession>